<dbReference type="OrthoDB" id="5113861at2"/>
<dbReference type="RefSeq" id="WP_104120160.1">
    <property type="nucleotide sequence ID" value="NZ_PRKW01000001.1"/>
</dbReference>
<sequence>MRETTSEYQQAVLEDLVVTETEYRDAVDELRSCVQDKGWGVGPLEEHDGNQLGFQSSYEGENAPSNEDMQACDGEFITQVGPIWVSQRTPLTQ</sequence>
<name>A0A2S5J282_9MICC</name>
<feature type="region of interest" description="Disordered" evidence="1">
    <location>
        <begin position="41"/>
        <end position="69"/>
    </location>
</feature>
<gene>
    <name evidence="2" type="ORF">C4K88_03290</name>
</gene>
<comment type="caution">
    <text evidence="2">The sequence shown here is derived from an EMBL/GenBank/DDBJ whole genome shotgun (WGS) entry which is preliminary data.</text>
</comment>
<organism evidence="2 3">
    <name type="scientific">Arthrobacter pityocampae</name>
    <dbReference type="NCBI Taxonomy" id="547334"/>
    <lineage>
        <taxon>Bacteria</taxon>
        <taxon>Bacillati</taxon>
        <taxon>Actinomycetota</taxon>
        <taxon>Actinomycetes</taxon>
        <taxon>Micrococcales</taxon>
        <taxon>Micrococcaceae</taxon>
        <taxon>Arthrobacter</taxon>
    </lineage>
</organism>
<evidence type="ECO:0000313" key="2">
    <source>
        <dbReference type="EMBL" id="PPB50897.1"/>
    </source>
</evidence>
<accession>A0A2S5J282</accession>
<dbReference type="EMBL" id="PRKW01000001">
    <property type="protein sequence ID" value="PPB50897.1"/>
    <property type="molecule type" value="Genomic_DNA"/>
</dbReference>
<keyword evidence="3" id="KW-1185">Reference proteome</keyword>
<reference evidence="2 3" key="1">
    <citation type="journal article" date="2014" name="Int. J. Syst. Evol. Microbiol.">
        <title>Arthrobacter pityocampae sp. nov., isolated from Thaumetopoea pityocampa (Lep., Thaumetopoeidae).</title>
        <authorList>
            <person name="Ince I.A."/>
            <person name="Demirbag Z."/>
            <person name="Kati H."/>
        </authorList>
    </citation>
    <scope>NUCLEOTIDE SEQUENCE [LARGE SCALE GENOMIC DNA]</scope>
    <source>
        <strain evidence="2 3">Tp2</strain>
    </source>
</reference>
<evidence type="ECO:0000256" key="1">
    <source>
        <dbReference type="SAM" id="MobiDB-lite"/>
    </source>
</evidence>
<proteinExistence type="predicted"/>
<dbReference type="AlphaFoldDB" id="A0A2S5J282"/>
<evidence type="ECO:0000313" key="3">
    <source>
        <dbReference type="Proteomes" id="UP000239297"/>
    </source>
</evidence>
<feature type="compositionally biased region" description="Polar residues" evidence="1">
    <location>
        <begin position="52"/>
        <end position="68"/>
    </location>
</feature>
<dbReference type="Proteomes" id="UP000239297">
    <property type="component" value="Unassembled WGS sequence"/>
</dbReference>
<protein>
    <submittedName>
        <fullName evidence="2">Uncharacterized protein</fullName>
    </submittedName>
</protein>